<feature type="compositionally biased region" description="Basic and acidic residues" evidence="4">
    <location>
        <begin position="494"/>
        <end position="505"/>
    </location>
</feature>
<feature type="region of interest" description="Disordered" evidence="4">
    <location>
        <begin position="1"/>
        <end position="47"/>
    </location>
</feature>
<dbReference type="PANTHER" id="PTHR16291">
    <property type="entry name" value="NUCLEAR CAP-BINDING PROTEIN SUBUNIT 3"/>
    <property type="match status" value="1"/>
</dbReference>
<feature type="compositionally biased region" description="Basic and acidic residues" evidence="4">
    <location>
        <begin position="227"/>
        <end position="260"/>
    </location>
</feature>
<feature type="compositionally biased region" description="Basic and acidic residues" evidence="4">
    <location>
        <begin position="628"/>
        <end position="645"/>
    </location>
</feature>
<evidence type="ECO:0000256" key="2">
    <source>
        <dbReference type="ARBA" id="ARBA00019876"/>
    </source>
</evidence>
<comment type="similarity">
    <text evidence="1">Belongs to the NCBP3 family.</text>
</comment>
<evidence type="ECO:0000256" key="3">
    <source>
        <dbReference type="ARBA" id="ARBA00023042"/>
    </source>
</evidence>
<feature type="compositionally biased region" description="Polar residues" evidence="4">
    <location>
        <begin position="573"/>
        <end position="583"/>
    </location>
</feature>
<organism evidence="5 6">
    <name type="scientific">Scophthalmus maximus</name>
    <name type="common">Turbot</name>
    <name type="synonym">Psetta maxima</name>
    <dbReference type="NCBI Taxonomy" id="52904"/>
    <lineage>
        <taxon>Eukaryota</taxon>
        <taxon>Metazoa</taxon>
        <taxon>Chordata</taxon>
        <taxon>Craniata</taxon>
        <taxon>Vertebrata</taxon>
        <taxon>Euteleostomi</taxon>
        <taxon>Actinopterygii</taxon>
        <taxon>Neopterygii</taxon>
        <taxon>Teleostei</taxon>
        <taxon>Neoteleostei</taxon>
        <taxon>Acanthomorphata</taxon>
        <taxon>Carangaria</taxon>
        <taxon>Pleuronectiformes</taxon>
        <taxon>Pleuronectoidei</taxon>
        <taxon>Scophthalmidae</taxon>
        <taxon>Scophthalmus</taxon>
    </lineage>
</organism>
<dbReference type="Pfam" id="PF10309">
    <property type="entry name" value="NCBP3"/>
    <property type="match status" value="1"/>
</dbReference>
<feature type="compositionally biased region" description="Basic and acidic residues" evidence="4">
    <location>
        <begin position="392"/>
        <end position="401"/>
    </location>
</feature>
<accession>A0A8D3AGA3</accession>
<evidence type="ECO:0000256" key="1">
    <source>
        <dbReference type="ARBA" id="ARBA00006069"/>
    </source>
</evidence>
<keyword evidence="3" id="KW-0506">mRNA capping</keyword>
<feature type="compositionally biased region" description="Basic and acidic residues" evidence="4">
    <location>
        <begin position="15"/>
        <end position="36"/>
    </location>
</feature>
<feature type="compositionally biased region" description="Acidic residues" evidence="4">
    <location>
        <begin position="646"/>
        <end position="655"/>
    </location>
</feature>
<proteinExistence type="inferred from homology"/>
<feature type="region of interest" description="Disordered" evidence="4">
    <location>
        <begin position="334"/>
        <end position="657"/>
    </location>
</feature>
<dbReference type="AlphaFoldDB" id="A0A8D3AGA3"/>
<protein>
    <recommendedName>
        <fullName evidence="2">Nuclear cap-binding protein subunit 3</fullName>
    </recommendedName>
</protein>
<dbReference type="Proteomes" id="UP000694558">
    <property type="component" value="Chromosome 4"/>
</dbReference>
<reference evidence="5" key="1">
    <citation type="submission" date="2023-05" db="EMBL/GenBank/DDBJ databases">
        <title>High-quality long-read genome of Scophthalmus maximus.</title>
        <authorList>
            <person name="Lien S."/>
            <person name="Martinez P."/>
        </authorList>
    </citation>
    <scope>NUCLEOTIDE SEQUENCE [LARGE SCALE GENOMIC DNA]</scope>
</reference>
<name>A0A8D3AGA3_SCOMX</name>
<feature type="compositionally biased region" description="Acidic residues" evidence="4">
    <location>
        <begin position="37"/>
        <end position="47"/>
    </location>
</feature>
<dbReference type="GO" id="GO:0005634">
    <property type="term" value="C:nucleus"/>
    <property type="evidence" value="ECO:0007669"/>
    <property type="project" value="TreeGrafter"/>
</dbReference>
<evidence type="ECO:0000256" key="4">
    <source>
        <dbReference type="SAM" id="MobiDB-lite"/>
    </source>
</evidence>
<reference evidence="5" key="2">
    <citation type="submission" date="2025-08" db="UniProtKB">
        <authorList>
            <consortium name="Ensembl"/>
        </authorList>
    </citation>
    <scope>IDENTIFICATION</scope>
</reference>
<dbReference type="GO" id="GO:0003729">
    <property type="term" value="F:mRNA binding"/>
    <property type="evidence" value="ECO:0007669"/>
    <property type="project" value="InterPro"/>
</dbReference>
<feature type="compositionally biased region" description="Acidic residues" evidence="4">
    <location>
        <begin position="211"/>
        <end position="226"/>
    </location>
</feature>
<dbReference type="GeneTree" id="ENSGT00390000005712"/>
<dbReference type="GO" id="GO:0006370">
    <property type="term" value="P:7-methylguanosine mRNA capping"/>
    <property type="evidence" value="ECO:0007669"/>
    <property type="project" value="UniProtKB-KW"/>
</dbReference>
<dbReference type="Ensembl" id="ENSSMAT00000018012.2">
    <property type="protein sequence ID" value="ENSSMAP00000017796.2"/>
    <property type="gene ID" value="ENSSMAG00000010917.2"/>
</dbReference>
<dbReference type="PANTHER" id="PTHR16291:SF0">
    <property type="entry name" value="NUCLEAR CAP-BINDING PROTEIN SUBUNIT 3"/>
    <property type="match status" value="1"/>
</dbReference>
<evidence type="ECO:0000313" key="5">
    <source>
        <dbReference type="Ensembl" id="ENSSMAP00000017796.2"/>
    </source>
</evidence>
<gene>
    <name evidence="5" type="primary">ncbp3</name>
</gene>
<evidence type="ECO:0000313" key="6">
    <source>
        <dbReference type="Proteomes" id="UP000694558"/>
    </source>
</evidence>
<sequence>MAAVRSLRVSVKSDSGSDRSESDSDSGSDRDAREAEPMEVEEGELQVEDISVNRSLKELLPDTSRRYENKAGAFITGIDVNSKEAIEKKEKRAQRFHFHGEERVGQRNVFLDKDIMKKAIPRLRMEAIYVTGVDDMSTQDVFGYFKEYPPAHIEWIDDATCNVVWLDDDTSIRALINASRMPDPEAVTTETESTDEPGEPSKGRRRQGQGLDDDDEEEGEVEEDEEQTAKKSSSEEIEGKDSDGEVEPHEETKMDDLSRAERESLLRNDLRPAIKPFKGNKLLLRFATQEDKKEMGAARRSRYYMKYGNPNYGGMKGILSNSWKRRFHTRRIQRDVIKTKKPLIGDSMGHTPPYTHRHSADLVNLPEEPIKEEEEEEEDDGGDEDMEEDDRVVEYKERGERSSGSSRPLGAGRRSRAERSPSPWSESDEMDYDLELKMISTPSPKKTKKMTMYADELDTHLKGIRSEPAPPFQNRVGGSGSRSRSKSSSPPKVTDVRQLLEEKKRQGQRQGQGQGQGQPPPVTSGGKKDVRQRLGKRRYSPDRERSPSPVSPRETPPAREPIRDIHRRLGVASQDNRGEPSTSSKDRKTGGLWSRLGSANDDDSATAGRHDRRPSSLFSSSSSGRGGDGGRRRRDDGEEEKKEKEAGEEEEDDSTLQEMWGAIIKQKQERLTHKTKKSRLDNLPSLQIEISRDSSDDSDA</sequence>
<dbReference type="GO" id="GO:0000340">
    <property type="term" value="F:RNA 7-methylguanosine cap binding"/>
    <property type="evidence" value="ECO:0007669"/>
    <property type="project" value="InterPro"/>
</dbReference>
<feature type="region of interest" description="Disordered" evidence="4">
    <location>
        <begin position="177"/>
        <end position="260"/>
    </location>
</feature>
<keyword evidence="3" id="KW-0507">mRNA processing</keyword>
<feature type="compositionally biased region" description="Acidic residues" evidence="4">
    <location>
        <begin position="370"/>
        <end position="391"/>
    </location>
</feature>
<dbReference type="InterPro" id="IPR019416">
    <property type="entry name" value="NCBP3"/>
</dbReference>